<evidence type="ECO:0008006" key="4">
    <source>
        <dbReference type="Google" id="ProtNLM"/>
    </source>
</evidence>
<accession>A0AA38U577</accession>
<dbReference type="AlphaFoldDB" id="A0AA38U577"/>
<reference evidence="2" key="1">
    <citation type="submission" date="2022-08" db="EMBL/GenBank/DDBJ databases">
        <authorList>
            <consortium name="DOE Joint Genome Institute"/>
            <person name="Min B."/>
            <person name="Riley R."/>
            <person name="Sierra-Patev S."/>
            <person name="Naranjo-Ortiz M."/>
            <person name="Looney B."/>
            <person name="Konkel Z."/>
            <person name="Slot J.C."/>
            <person name="Sakamoto Y."/>
            <person name="Steenwyk J.L."/>
            <person name="Rokas A."/>
            <person name="Carro J."/>
            <person name="Camarero S."/>
            <person name="Ferreira P."/>
            <person name="Molpeceres G."/>
            <person name="Ruiz-Duenas F.J."/>
            <person name="Serrano A."/>
            <person name="Henrissat B."/>
            <person name="Drula E."/>
            <person name="Hughes K.W."/>
            <person name="Mata J.L."/>
            <person name="Ishikawa N.K."/>
            <person name="Vargas-Isla R."/>
            <person name="Ushijima S."/>
            <person name="Smith C.A."/>
            <person name="Ahrendt S."/>
            <person name="Andreopoulos W."/>
            <person name="He G."/>
            <person name="Labutti K."/>
            <person name="Lipzen A."/>
            <person name="Ng V."/>
            <person name="Sandor L."/>
            <person name="Barry K."/>
            <person name="Martinez A.T."/>
            <person name="Xiao Y."/>
            <person name="Gibbons J.G."/>
            <person name="Terashima K."/>
            <person name="Hibbett D.S."/>
            <person name="Grigoriev I.V."/>
        </authorList>
    </citation>
    <scope>NUCLEOTIDE SEQUENCE</scope>
    <source>
        <strain evidence="2">TFB9207</strain>
    </source>
</reference>
<name>A0AA38U577_9AGAR</name>
<gene>
    <name evidence="2" type="ORF">F5878DRAFT_667170</name>
</gene>
<protein>
    <recommendedName>
        <fullName evidence="4">Ndc10 domain-containing protein</fullName>
    </recommendedName>
</protein>
<feature type="region of interest" description="Disordered" evidence="1">
    <location>
        <begin position="49"/>
        <end position="79"/>
    </location>
</feature>
<evidence type="ECO:0000256" key="1">
    <source>
        <dbReference type="SAM" id="MobiDB-lite"/>
    </source>
</evidence>
<evidence type="ECO:0000313" key="2">
    <source>
        <dbReference type="EMBL" id="KAJ3831810.1"/>
    </source>
</evidence>
<organism evidence="2 3">
    <name type="scientific">Lentinula raphanica</name>
    <dbReference type="NCBI Taxonomy" id="153919"/>
    <lineage>
        <taxon>Eukaryota</taxon>
        <taxon>Fungi</taxon>
        <taxon>Dikarya</taxon>
        <taxon>Basidiomycota</taxon>
        <taxon>Agaricomycotina</taxon>
        <taxon>Agaricomycetes</taxon>
        <taxon>Agaricomycetidae</taxon>
        <taxon>Agaricales</taxon>
        <taxon>Marasmiineae</taxon>
        <taxon>Omphalotaceae</taxon>
        <taxon>Lentinula</taxon>
    </lineage>
</organism>
<feature type="region of interest" description="Disordered" evidence="1">
    <location>
        <begin position="101"/>
        <end position="123"/>
    </location>
</feature>
<evidence type="ECO:0000313" key="3">
    <source>
        <dbReference type="Proteomes" id="UP001163846"/>
    </source>
</evidence>
<dbReference type="EMBL" id="MU807222">
    <property type="protein sequence ID" value="KAJ3831810.1"/>
    <property type="molecule type" value="Genomic_DNA"/>
</dbReference>
<proteinExistence type="predicted"/>
<sequence length="392" mass="43481">MSADTDNVSLFSHFHSFQLDPLVTFSSSESMESPTTLSQQRFRLLHQSNEPPAKRLRVDTPLAPPTSSPSSSSSTANSIIGGSEDLRLASDLDKGELESILDTSASAVPGHSELELGLDDEDEEIDRETHAYRLQMQNEARNRNSKKDNYSRHVNAYIDWIEYQQQLRSAANPSRHRTLTAEPITAGKVALFLKYEVSRPKAKGGTGSVGSESISQTISALEKHRSERQHLPHYIENTNSHKALRSDVRIKTFESAARQNEPLRALNAQKMKTAGPLSATYTPEELKKIALSAFESRHTSRTSLAKALRDRSMILMCSMFAFRGDSLGAVQLSDLGIEDLPLPQIKPGYTVKIITAIRDNGKHNKEGRTEQHAALRLSLLLQELHCTSNPPT</sequence>
<dbReference type="Proteomes" id="UP001163846">
    <property type="component" value="Unassembled WGS sequence"/>
</dbReference>
<comment type="caution">
    <text evidence="2">The sequence shown here is derived from an EMBL/GenBank/DDBJ whole genome shotgun (WGS) entry which is preliminary data.</text>
</comment>
<feature type="compositionally biased region" description="Low complexity" evidence="1">
    <location>
        <begin position="68"/>
        <end position="79"/>
    </location>
</feature>
<keyword evidence="3" id="KW-1185">Reference proteome</keyword>